<dbReference type="Proteomes" id="UP000242877">
    <property type="component" value="Unassembled WGS sequence"/>
</dbReference>
<keyword evidence="1" id="KW-0539">Nucleus</keyword>
<comment type="caution">
    <text evidence="4">The sequence shown here is derived from an EMBL/GenBank/DDBJ whole genome shotgun (WGS) entry which is preliminary data.</text>
</comment>
<dbReference type="PROSITE" id="PS51015">
    <property type="entry name" value="YDG"/>
    <property type="match status" value="1"/>
</dbReference>
<dbReference type="GO" id="GO:0006307">
    <property type="term" value="P:DNA alkylation repair"/>
    <property type="evidence" value="ECO:0007669"/>
    <property type="project" value="TreeGrafter"/>
</dbReference>
<keyword evidence="5" id="KW-1185">Reference proteome</keyword>
<proteinExistence type="predicted"/>
<protein>
    <submittedName>
        <fullName evidence="4">Oxoglutarate/iron-dependent oxygenase</fullName>
    </submittedName>
</protein>
<dbReference type="OrthoDB" id="2163491at2759"/>
<dbReference type="SUPFAM" id="SSF51197">
    <property type="entry name" value="Clavaminate synthase-like"/>
    <property type="match status" value="1"/>
</dbReference>
<dbReference type="VEuPathDB" id="FungiDB:AAP_04374"/>
<dbReference type="PANTHER" id="PTHR31573:SF4">
    <property type="entry name" value="FE2OG DIOXYGENASE DOMAIN-CONTAINING PROTEIN"/>
    <property type="match status" value="1"/>
</dbReference>
<evidence type="ECO:0000259" key="3">
    <source>
        <dbReference type="PROSITE" id="PS51471"/>
    </source>
</evidence>
<gene>
    <name evidence="4" type="ORF">AAP_04374</name>
</gene>
<dbReference type="InterPro" id="IPR003105">
    <property type="entry name" value="SRA_YDG"/>
</dbReference>
<dbReference type="GO" id="GO:0051747">
    <property type="term" value="F:cytosine C-5 DNA demethylase activity"/>
    <property type="evidence" value="ECO:0007669"/>
    <property type="project" value="TreeGrafter"/>
</dbReference>
<reference evidence="4 5" key="1">
    <citation type="journal article" date="2016" name="Genome Biol. Evol.">
        <title>Divergent and convergent evolution of fungal pathogenicity.</title>
        <authorList>
            <person name="Shang Y."/>
            <person name="Xiao G."/>
            <person name="Zheng P."/>
            <person name="Cen K."/>
            <person name="Zhan S."/>
            <person name="Wang C."/>
        </authorList>
    </citation>
    <scope>NUCLEOTIDE SEQUENCE [LARGE SCALE GENOMIC DNA]</scope>
    <source>
        <strain evidence="4 5">ARSEF 7405</strain>
    </source>
</reference>
<accession>A0A167WST6</accession>
<evidence type="ECO:0000256" key="1">
    <source>
        <dbReference type="PROSITE-ProRule" id="PRU00358"/>
    </source>
</evidence>
<dbReference type="EMBL" id="AZGZ01000021">
    <property type="protein sequence ID" value="KZZ89227.1"/>
    <property type="molecule type" value="Genomic_DNA"/>
</dbReference>
<dbReference type="Gene3D" id="2.60.120.590">
    <property type="entry name" value="Alpha-ketoglutarate-dependent dioxygenase AlkB-like"/>
    <property type="match status" value="1"/>
</dbReference>
<dbReference type="GO" id="GO:0005634">
    <property type="term" value="C:nucleus"/>
    <property type="evidence" value="ECO:0007669"/>
    <property type="project" value="UniProtKB-SubCell"/>
</dbReference>
<dbReference type="Pfam" id="PF13532">
    <property type="entry name" value="2OG-FeII_Oxy_2"/>
    <property type="match status" value="1"/>
</dbReference>
<dbReference type="InterPro" id="IPR037151">
    <property type="entry name" value="AlkB-like_sf"/>
</dbReference>
<evidence type="ECO:0000313" key="4">
    <source>
        <dbReference type="EMBL" id="KZZ89227.1"/>
    </source>
</evidence>
<dbReference type="AlphaFoldDB" id="A0A167WST6"/>
<dbReference type="InterPro" id="IPR005123">
    <property type="entry name" value="Oxoglu/Fe-dep_dioxygenase_dom"/>
</dbReference>
<dbReference type="PROSITE" id="PS51471">
    <property type="entry name" value="FE2OG_OXY"/>
    <property type="match status" value="1"/>
</dbReference>
<name>A0A167WST6_9EURO</name>
<evidence type="ECO:0000259" key="2">
    <source>
        <dbReference type="PROSITE" id="PS51015"/>
    </source>
</evidence>
<feature type="domain" description="YDG" evidence="2">
    <location>
        <begin position="1"/>
        <end position="94"/>
    </location>
</feature>
<organism evidence="4 5">
    <name type="scientific">Ascosphaera apis ARSEF 7405</name>
    <dbReference type="NCBI Taxonomy" id="392613"/>
    <lineage>
        <taxon>Eukaryota</taxon>
        <taxon>Fungi</taxon>
        <taxon>Dikarya</taxon>
        <taxon>Ascomycota</taxon>
        <taxon>Pezizomycotina</taxon>
        <taxon>Eurotiomycetes</taxon>
        <taxon>Eurotiomycetidae</taxon>
        <taxon>Onygenales</taxon>
        <taxon>Ascosphaeraceae</taxon>
        <taxon>Ascosphaera</taxon>
    </lineage>
</organism>
<evidence type="ECO:0000313" key="5">
    <source>
        <dbReference type="Proteomes" id="UP000242877"/>
    </source>
</evidence>
<dbReference type="GO" id="GO:0035516">
    <property type="term" value="F:broad specificity oxidative DNA demethylase activity"/>
    <property type="evidence" value="ECO:0007669"/>
    <property type="project" value="TreeGrafter"/>
</dbReference>
<dbReference type="PANTHER" id="PTHR31573">
    <property type="entry name" value="ALPHA-KETOGLUTARATE-DEPENDENT DIOXYGENASE ALKB HOMOLOG 2"/>
    <property type="match status" value="1"/>
</dbReference>
<dbReference type="InterPro" id="IPR027450">
    <property type="entry name" value="AlkB-like"/>
</dbReference>
<dbReference type="InterPro" id="IPR032852">
    <property type="entry name" value="ALKBH2"/>
</dbReference>
<feature type="domain" description="Fe2OG dioxygenase" evidence="3">
    <location>
        <begin position="395"/>
        <end position="547"/>
    </location>
</feature>
<sequence>MDDEIIITRIGGGCSFKNGRLVQTKSHDSATRALGPVKNSMDYSIPVGVILGQRNTICPSEVPHRYNIADMFRVTHIWFEKIDGKAAGRMRYEKCNLGEKSWWAPIDGSDPIPLDERDSPTPADLERICHHCHEPSLKTFTIGWMCLNWRCRKFFDICGYDAEQFELTYDPQFLKMRRRYENPPKPLYSLVPNTLDTLTAANIDSATARICWKGIVCPKCSRCICRRYWQGWKCETPDCGFQHFPGVRPIPLRLVIPELEMGAAGHSVPLQLNKGEIQPQIEYMKNYRKDTFEIPGVGTITHFASNVAVNTRENGPNHMFQQLQEADIGLARHPLVMSVVPQMLTSHFAVNFGMPYKYVVNVDKKRFDEAPKVITNALGRLRWAAKQIAGDDAQLPNELLAVGYFEKMAMGYHDDGESSLGPTIATLSLGSKAEMTIRMKKRYWKPVYRGQFDPRKEVIIPGCAQYEQRRQLRQKYDAGKMSLAQYEKQRQRIFSGIRGNECPVIVRMELNHGDMVVMHGSDLQMYYEHAVEPKGDIRFALTGRYVRPDAVPPEALEQETFQLPDAVEYDGDEN</sequence>
<comment type="subcellular location">
    <subcellularLocation>
        <location evidence="1">Nucleus</location>
    </subcellularLocation>
</comment>
<dbReference type="GO" id="GO:0008198">
    <property type="term" value="F:ferrous iron binding"/>
    <property type="evidence" value="ECO:0007669"/>
    <property type="project" value="TreeGrafter"/>
</dbReference>